<dbReference type="EMBL" id="CP003332">
    <property type="protein sequence ID" value="AFJ61172.1"/>
    <property type="molecule type" value="Genomic_DNA"/>
</dbReference>
<dbReference type="AlphaFoldDB" id="I2C3E8"/>
<proteinExistence type="predicted"/>
<dbReference type="Proteomes" id="UP000002878">
    <property type="component" value="Chromosome"/>
</dbReference>
<evidence type="ECO:0000313" key="1">
    <source>
        <dbReference type="EMBL" id="AFJ61172.1"/>
    </source>
</evidence>
<reference evidence="1 2" key="1">
    <citation type="journal article" date="2012" name="J. Biotechnol.">
        <title>Genome sequence of the plant growth promoting strain Bacillus amyloliquefaciens subsp. plantarum B9601-Y2 and expression of mersacidin and other secondary metabolites.</title>
        <authorList>
            <person name="He P."/>
            <person name="Hao K."/>
            <person name="Blom J."/>
            <person name="Ruckert C."/>
            <person name="Vater J."/>
            <person name="Mao Z."/>
            <person name="Wu Y."/>
            <person name="Hou M."/>
            <person name="He P."/>
            <person name="He Y."/>
            <person name="Borriss R."/>
        </authorList>
    </citation>
    <scope>NUCLEOTIDE SEQUENCE [LARGE SCALE GENOMIC DNA]</scope>
    <source>
        <strain evidence="1">Y2</strain>
    </source>
</reference>
<gene>
    <name evidence="1" type="ORF">MUS_1143</name>
</gene>
<dbReference type="KEGG" id="bqy:MUS_1143"/>
<sequence>MYVRQGVKQMRNIAAFEKIKNIGFGSPMFLQNIYCFSYVQPSS</sequence>
<accession>I2C3E8</accession>
<protein>
    <submittedName>
        <fullName evidence="1">Uncharacterized protein</fullName>
    </submittedName>
</protein>
<dbReference type="HOGENOM" id="CLU_3229087_0_0_9"/>
<name>I2C3E8_BACAY</name>
<evidence type="ECO:0000313" key="2">
    <source>
        <dbReference type="Proteomes" id="UP000002878"/>
    </source>
</evidence>
<organism evidence="1 2">
    <name type="scientific">Bacillus amyloliquefaciens (strain Y2)</name>
    <name type="common">Bacillus amyloliquefaciens subsp. plantarum (strain B9601-Y2)</name>
    <dbReference type="NCBI Taxonomy" id="1155777"/>
    <lineage>
        <taxon>Bacteria</taxon>
        <taxon>Bacillati</taxon>
        <taxon>Bacillota</taxon>
        <taxon>Bacilli</taxon>
        <taxon>Bacillales</taxon>
        <taxon>Bacillaceae</taxon>
        <taxon>Bacillus</taxon>
        <taxon>Bacillus amyloliquefaciens group</taxon>
    </lineage>
</organism>